<evidence type="ECO:0000256" key="2">
    <source>
        <dbReference type="ARBA" id="ARBA00023239"/>
    </source>
</evidence>
<evidence type="ECO:0000259" key="3">
    <source>
        <dbReference type="SMART" id="SM01007"/>
    </source>
</evidence>
<organism evidence="4 5">
    <name type="scientific">Methanobrevibacter oralis</name>
    <dbReference type="NCBI Taxonomy" id="66851"/>
    <lineage>
        <taxon>Archaea</taxon>
        <taxon>Methanobacteriati</taxon>
        <taxon>Methanobacteriota</taxon>
        <taxon>Methanomada group</taxon>
        <taxon>Methanobacteria</taxon>
        <taxon>Methanobacteriales</taxon>
        <taxon>Methanobacteriaceae</taxon>
        <taxon>Methanobrevibacter</taxon>
    </lineage>
</organism>
<proteinExistence type="predicted"/>
<dbReference type="UniPathway" id="UPA00071"/>
<feature type="domain" description="Class II aldolase/adducin N-terminal" evidence="3">
    <location>
        <begin position="6"/>
        <end position="183"/>
    </location>
</feature>
<dbReference type="GO" id="GO:0005829">
    <property type="term" value="C:cytosol"/>
    <property type="evidence" value="ECO:0007669"/>
    <property type="project" value="TreeGrafter"/>
</dbReference>
<dbReference type="InterPro" id="IPR050197">
    <property type="entry name" value="Aldolase_class_II_sugar_metab"/>
</dbReference>
<dbReference type="STRING" id="66851.MBORA_07500"/>
<dbReference type="PANTHER" id="PTHR22789">
    <property type="entry name" value="FUCULOSE PHOSPHATE ALDOLASE"/>
    <property type="match status" value="1"/>
</dbReference>
<dbReference type="InterPro" id="IPR001303">
    <property type="entry name" value="Aldolase_II/adducin_N"/>
</dbReference>
<dbReference type="RefSeq" id="WP_063720247.1">
    <property type="nucleotide sequence ID" value="NZ_LT985108.1"/>
</dbReference>
<evidence type="ECO:0000256" key="1">
    <source>
        <dbReference type="ARBA" id="ARBA00022723"/>
    </source>
</evidence>
<keyword evidence="2 4" id="KW-0456">Lyase</keyword>
<dbReference type="Proteomes" id="UP000077428">
    <property type="component" value="Unassembled WGS sequence"/>
</dbReference>
<comment type="caution">
    <text evidence="4">The sequence shown here is derived from an EMBL/GenBank/DDBJ whole genome shotgun (WGS) entry which is preliminary data.</text>
</comment>
<keyword evidence="5" id="KW-1185">Reference proteome</keyword>
<dbReference type="SMART" id="SM01007">
    <property type="entry name" value="Aldolase_II"/>
    <property type="match status" value="1"/>
</dbReference>
<accession>A0A166BF78</accession>
<dbReference type="PATRIC" id="fig|66851.6.peg.825"/>
<sequence>MKKNIAEVVNISNNVYEKGLVSGKAGNISTRHKSECGDIISITPTLKSLGDLKEEDVVLVDINGNILTKGKPSSEVNMHIEIYKNRNDVNAIVHTHSPYATGFAFSSKRIKRYEGFGTVNSKFLAYIDYEKPGTNKLAKKAAEGLSTENVLILKNHGVVCISDNLKEAESLALFVEETAKTQFITHMLNSSEDYI</sequence>
<protein>
    <submittedName>
        <fullName evidence="4">L-fuculose phosphate aldolase</fullName>
        <ecNumber evidence="4">4.1.2.17</ecNumber>
    </submittedName>
</protein>
<reference evidence="5" key="1">
    <citation type="journal article" date="2016" name="Genome Announc.">
        <title>Draft Genome Sequences of Methanobrevibacter curvatus DSM11111, Methanobrevibacter cuticularis DSM11139, Methanobrevibacter filiformis DSM11501, and Methanobrevibacter oralis DSM7256.</title>
        <authorList>
            <person name="Poehlein A."/>
            <person name="Seedorf H."/>
        </authorList>
    </citation>
    <scope>NUCLEOTIDE SEQUENCE [LARGE SCALE GENOMIC DNA]</scope>
    <source>
        <strain evidence="5">DSM 7256 / JCM 30027 / ZR</strain>
    </source>
</reference>
<dbReference type="Pfam" id="PF00596">
    <property type="entry name" value="Aldolase_II"/>
    <property type="match status" value="1"/>
</dbReference>
<dbReference type="InterPro" id="IPR036409">
    <property type="entry name" value="Aldolase_II/adducin_N_sf"/>
</dbReference>
<name>A0A166BF78_METOA</name>
<dbReference type="SUPFAM" id="SSF53639">
    <property type="entry name" value="AraD/HMP-PK domain-like"/>
    <property type="match status" value="1"/>
</dbReference>
<dbReference type="GO" id="GO:0046872">
    <property type="term" value="F:metal ion binding"/>
    <property type="evidence" value="ECO:0007669"/>
    <property type="project" value="UniProtKB-KW"/>
</dbReference>
<dbReference type="OrthoDB" id="18709at2157"/>
<gene>
    <name evidence="4" type="primary">fucA</name>
    <name evidence="4" type="ORF">MBORA_07500</name>
</gene>
<dbReference type="Gene3D" id="3.40.225.10">
    <property type="entry name" value="Class II aldolase/adducin N-terminal domain"/>
    <property type="match status" value="1"/>
</dbReference>
<dbReference type="GO" id="GO:0008738">
    <property type="term" value="F:L-fuculose-phosphate aldolase activity"/>
    <property type="evidence" value="ECO:0007669"/>
    <property type="project" value="UniProtKB-EC"/>
</dbReference>
<evidence type="ECO:0000313" key="5">
    <source>
        <dbReference type="Proteomes" id="UP000077428"/>
    </source>
</evidence>
<dbReference type="PANTHER" id="PTHR22789:SF0">
    <property type="entry name" value="3-OXO-TETRONATE 4-PHOSPHATE DECARBOXYLASE-RELATED"/>
    <property type="match status" value="1"/>
</dbReference>
<dbReference type="EMBL" id="LWMU01000054">
    <property type="protein sequence ID" value="KZX13264.1"/>
    <property type="molecule type" value="Genomic_DNA"/>
</dbReference>
<keyword evidence="1" id="KW-0479">Metal-binding</keyword>
<dbReference type="GO" id="GO:0019323">
    <property type="term" value="P:pentose catabolic process"/>
    <property type="evidence" value="ECO:0007669"/>
    <property type="project" value="TreeGrafter"/>
</dbReference>
<evidence type="ECO:0000313" key="4">
    <source>
        <dbReference type="EMBL" id="KZX13264.1"/>
    </source>
</evidence>
<dbReference type="AlphaFoldDB" id="A0A166BF78"/>
<dbReference type="EC" id="4.1.2.17" evidence="4"/>